<dbReference type="AlphaFoldDB" id="A0A6J8BEH9"/>
<keyword evidence="1" id="KW-0479">Metal-binding</keyword>
<evidence type="ECO:0000256" key="1">
    <source>
        <dbReference type="ARBA" id="ARBA00022723"/>
    </source>
</evidence>
<reference evidence="7 8" key="1">
    <citation type="submission" date="2020-06" db="EMBL/GenBank/DDBJ databases">
        <authorList>
            <person name="Li R."/>
            <person name="Bekaert M."/>
        </authorList>
    </citation>
    <scope>NUCLEOTIDE SEQUENCE [LARGE SCALE GENOMIC DNA]</scope>
    <source>
        <strain evidence="8">wild</strain>
    </source>
</reference>
<gene>
    <name evidence="7" type="ORF">MCOR_18185</name>
</gene>
<evidence type="ECO:0000256" key="4">
    <source>
        <dbReference type="PROSITE-ProRule" id="PRU00322"/>
    </source>
</evidence>
<evidence type="ECO:0000259" key="6">
    <source>
        <dbReference type="PROSITE" id="PS50199"/>
    </source>
</evidence>
<dbReference type="Proteomes" id="UP000507470">
    <property type="component" value="Unassembled WGS sequence"/>
</dbReference>
<protein>
    <recommendedName>
        <fullName evidence="6">RanBP2-type domain-containing protein</fullName>
    </recommendedName>
</protein>
<dbReference type="PROSITE" id="PS50199">
    <property type="entry name" value="ZF_RANBP2_2"/>
    <property type="match status" value="1"/>
</dbReference>
<feature type="domain" description="RanBP2-type" evidence="6">
    <location>
        <begin position="87"/>
        <end position="117"/>
    </location>
</feature>
<evidence type="ECO:0000256" key="5">
    <source>
        <dbReference type="SAM" id="MobiDB-lite"/>
    </source>
</evidence>
<name>A0A6J8BEH9_MYTCO</name>
<feature type="region of interest" description="Disordered" evidence="5">
    <location>
        <begin position="1"/>
        <end position="25"/>
    </location>
</feature>
<evidence type="ECO:0000256" key="3">
    <source>
        <dbReference type="ARBA" id="ARBA00022833"/>
    </source>
</evidence>
<proteinExistence type="predicted"/>
<evidence type="ECO:0000313" key="8">
    <source>
        <dbReference type="Proteomes" id="UP000507470"/>
    </source>
</evidence>
<evidence type="ECO:0000313" key="7">
    <source>
        <dbReference type="EMBL" id="CAC5382345.1"/>
    </source>
</evidence>
<organism evidence="7 8">
    <name type="scientific">Mytilus coruscus</name>
    <name type="common">Sea mussel</name>
    <dbReference type="NCBI Taxonomy" id="42192"/>
    <lineage>
        <taxon>Eukaryota</taxon>
        <taxon>Metazoa</taxon>
        <taxon>Spiralia</taxon>
        <taxon>Lophotrochozoa</taxon>
        <taxon>Mollusca</taxon>
        <taxon>Bivalvia</taxon>
        <taxon>Autobranchia</taxon>
        <taxon>Pteriomorphia</taxon>
        <taxon>Mytilida</taxon>
        <taxon>Mytiloidea</taxon>
        <taxon>Mytilidae</taxon>
        <taxon>Mytilinae</taxon>
        <taxon>Mytilus</taxon>
    </lineage>
</organism>
<dbReference type="SMART" id="SM00547">
    <property type="entry name" value="ZnF_RBZ"/>
    <property type="match status" value="4"/>
</dbReference>
<dbReference type="PROSITE" id="PS01358">
    <property type="entry name" value="ZF_RANBP2_1"/>
    <property type="match status" value="3"/>
</dbReference>
<keyword evidence="3" id="KW-0862">Zinc</keyword>
<accession>A0A6J8BEH9</accession>
<sequence length="226" mass="25713">MSPNDSVMKGKRPQSADRLAMDKGFKEPAKKNFLCVGPFDDKHRRPRSADNRLASRWSCCQCKYFNGEDKDVCEKCSHMTAPCCNAVTGKQWKCHVCNNLTSEAFTKCTNCSKKRKDPDLPKPATDFDHQEPVKNICLGAQHAVTGKHRRPQSADNRLASQWKCFQCKYFNGVEADVCEKCSHMKTPCCNAVKLWKCHLCEHFNSEAFTRCSYCSKKRKAPDLQMA</sequence>
<evidence type="ECO:0000256" key="2">
    <source>
        <dbReference type="ARBA" id="ARBA00022771"/>
    </source>
</evidence>
<keyword evidence="8" id="KW-1185">Reference proteome</keyword>
<dbReference type="InterPro" id="IPR001876">
    <property type="entry name" value="Znf_RanBP2"/>
</dbReference>
<keyword evidence="2 4" id="KW-0863">Zinc-finger</keyword>
<dbReference type="EMBL" id="CACVKT020003209">
    <property type="protein sequence ID" value="CAC5382345.1"/>
    <property type="molecule type" value="Genomic_DNA"/>
</dbReference>
<dbReference type="GO" id="GO:0008270">
    <property type="term" value="F:zinc ion binding"/>
    <property type="evidence" value="ECO:0007669"/>
    <property type="project" value="UniProtKB-KW"/>
</dbReference>